<proteinExistence type="inferred from homology"/>
<evidence type="ECO:0000256" key="2">
    <source>
        <dbReference type="ARBA" id="ARBA00023277"/>
    </source>
</evidence>
<reference evidence="6 7" key="1">
    <citation type="submission" date="2018-05" db="EMBL/GenBank/DDBJ databases">
        <title>The Hungate 1000. A catalogue of reference genomes from the rumen microbiome.</title>
        <authorList>
            <person name="Kelly W."/>
        </authorList>
    </citation>
    <scope>NUCLEOTIDE SEQUENCE [LARGE SCALE GENOMIC DNA]</scope>
    <source>
        <strain evidence="6 7">NLAE-zl-C242</strain>
    </source>
</reference>
<dbReference type="Pfam" id="PF19906">
    <property type="entry name" value="CGDB"/>
    <property type="match status" value="1"/>
</dbReference>
<dbReference type="EMBL" id="QGDL01000019">
    <property type="protein sequence ID" value="PWJ21591.1"/>
    <property type="molecule type" value="Genomic_DNA"/>
</dbReference>
<keyword evidence="7" id="KW-1185">Reference proteome</keyword>
<dbReference type="OrthoDB" id="1956341at2"/>
<sequence length="143" mass="16405">MAFAMRINFVDVVCDNSLKNIFTNGNKTGYQFDIRLSYYRGHFLSVIDELKVKVDGQEVHEDNIKFCIHGKEFGICQLHDLVSEFWTITEPATIKVFNDGGLEPGEHEIDVTLMFHSPYMPLSDTEYMPIDSCGIKKLMLAEF</sequence>
<keyword evidence="1" id="KW-0456">Lyase</keyword>
<comment type="caution">
    <text evidence="6">The sequence shown here is derived from an EMBL/GenBank/DDBJ whole genome shotgun (WGS) entry which is preliminary data.</text>
</comment>
<protein>
    <recommendedName>
        <fullName evidence="4">C-deglycosylation enzyme beta subunit</fullName>
    </recommendedName>
</protein>
<evidence type="ECO:0000313" key="7">
    <source>
        <dbReference type="Proteomes" id="UP000245845"/>
    </source>
</evidence>
<organism evidence="6 7">
    <name type="scientific">Faecalicatena orotica</name>
    <dbReference type="NCBI Taxonomy" id="1544"/>
    <lineage>
        <taxon>Bacteria</taxon>
        <taxon>Bacillati</taxon>
        <taxon>Bacillota</taxon>
        <taxon>Clostridia</taxon>
        <taxon>Lachnospirales</taxon>
        <taxon>Lachnospiraceae</taxon>
        <taxon>Faecalicatena</taxon>
    </lineage>
</organism>
<dbReference type="InterPro" id="IPR045959">
    <property type="entry name" value="CGDB"/>
</dbReference>
<evidence type="ECO:0000313" key="6">
    <source>
        <dbReference type="EMBL" id="PWJ21591.1"/>
    </source>
</evidence>
<accession>A0A2Y9C6M1</accession>
<evidence type="ECO:0000256" key="3">
    <source>
        <dbReference type="ARBA" id="ARBA00046336"/>
    </source>
</evidence>
<comment type="similarity">
    <text evidence="3">Belongs to the C-glycoside deglycosidase beta subunit family.</text>
</comment>
<dbReference type="AlphaFoldDB" id="A0A2Y9C6M1"/>
<keyword evidence="2" id="KW-0119">Carbohydrate metabolism</keyword>
<feature type="domain" description="C-glycoside deglycosidase beta subunit" evidence="5">
    <location>
        <begin position="12"/>
        <end position="119"/>
    </location>
</feature>
<evidence type="ECO:0000259" key="5">
    <source>
        <dbReference type="Pfam" id="PF19906"/>
    </source>
</evidence>
<evidence type="ECO:0000256" key="4">
    <source>
        <dbReference type="ARBA" id="ARBA00047208"/>
    </source>
</evidence>
<dbReference type="Proteomes" id="UP000245845">
    <property type="component" value="Unassembled WGS sequence"/>
</dbReference>
<name>A0A2Y9C6M1_9FIRM</name>
<gene>
    <name evidence="6" type="ORF">A8806_11981</name>
</gene>
<evidence type="ECO:0000256" key="1">
    <source>
        <dbReference type="ARBA" id="ARBA00023239"/>
    </source>
</evidence>
<dbReference type="GO" id="GO:0016829">
    <property type="term" value="F:lyase activity"/>
    <property type="evidence" value="ECO:0007669"/>
    <property type="project" value="UniProtKB-KW"/>
</dbReference>
<dbReference type="RefSeq" id="WP_109733627.1">
    <property type="nucleotide sequence ID" value="NZ_BAAACK010000002.1"/>
</dbReference>